<dbReference type="EMBL" id="JABWDC010000004">
    <property type="protein sequence ID" value="NUN85364.1"/>
    <property type="molecule type" value="Genomic_DNA"/>
</dbReference>
<dbReference type="Proteomes" id="UP001145109">
    <property type="component" value="Unassembled WGS sequence"/>
</dbReference>
<evidence type="ECO:0000313" key="2">
    <source>
        <dbReference type="EMBL" id="CUN15022.1"/>
    </source>
</evidence>
<dbReference type="EMBL" id="QRIM01000008">
    <property type="protein sequence ID" value="RHG60370.1"/>
    <property type="molecule type" value="Genomic_DNA"/>
</dbReference>
<dbReference type="SMART" id="SM00966">
    <property type="entry name" value="SpoVT_AbrB"/>
    <property type="match status" value="1"/>
</dbReference>
<dbReference type="Proteomes" id="UP000554488">
    <property type="component" value="Unassembled WGS sequence"/>
</dbReference>
<dbReference type="GeneID" id="92824226"/>
<sequence length="80" mass="9333">MQTQVKAWGNSQGIRLPKDILQEANVEINDMLEVKVSDGMIMLVKTFRHQKLEERAEKFGGKLNLDGEYEWDKPEGREVW</sequence>
<dbReference type="SUPFAM" id="SSF89447">
    <property type="entry name" value="AbrB/MazE/MraZ-like"/>
    <property type="match status" value="1"/>
</dbReference>
<evidence type="ECO:0000313" key="9">
    <source>
        <dbReference type="EMBL" id="RHG60370.1"/>
    </source>
</evidence>
<dbReference type="EMBL" id="QRHO01000009">
    <property type="protein sequence ID" value="RHF83332.1"/>
    <property type="molecule type" value="Genomic_DNA"/>
</dbReference>
<evidence type="ECO:0000313" key="12">
    <source>
        <dbReference type="Proteomes" id="UP000260655"/>
    </source>
</evidence>
<evidence type="ECO:0000313" key="15">
    <source>
        <dbReference type="Proteomes" id="UP000286595"/>
    </source>
</evidence>
<dbReference type="Proteomes" id="UP000095362">
    <property type="component" value="Unassembled WGS sequence"/>
</dbReference>
<reference evidence="5 16" key="4">
    <citation type="submission" date="2020-07" db="EMBL/GenBank/DDBJ databases">
        <title>Bacterial metabolism rescues the inhibition of intestinal drug absorption by food and drug additives.</title>
        <authorList>
            <person name="Zou L."/>
            <person name="Spanogiannopoulos P."/>
            <person name="Chien H.-C."/>
            <person name="Pieper L.M."/>
            <person name="Cai W."/>
            <person name="Khuri N."/>
            <person name="Pottel J."/>
            <person name="Vora B."/>
            <person name="Ni Z."/>
            <person name="Tsakalozou E."/>
            <person name="Zhang W."/>
            <person name="Shoichet B.K."/>
            <person name="Giacomini K.M."/>
            <person name="Turnbaugh P.J."/>
        </authorList>
    </citation>
    <scope>NUCLEOTIDE SEQUENCE [LARGE SCALE GENOMIC DNA]</scope>
    <source>
        <strain evidence="5 16">F22</strain>
    </source>
</reference>
<proteinExistence type="predicted"/>
<organism evidence="6 12">
    <name type="scientific">Coprococcus comes</name>
    <dbReference type="NCBI Taxonomy" id="410072"/>
    <lineage>
        <taxon>Bacteria</taxon>
        <taxon>Bacillati</taxon>
        <taxon>Bacillota</taxon>
        <taxon>Clostridia</taxon>
        <taxon>Lachnospirales</taxon>
        <taxon>Lachnospiraceae</taxon>
        <taxon>Coprococcus</taxon>
    </lineage>
</organism>
<dbReference type="Gene3D" id="2.10.260.10">
    <property type="match status" value="1"/>
</dbReference>
<dbReference type="GO" id="GO:0003677">
    <property type="term" value="F:DNA binding"/>
    <property type="evidence" value="ECO:0007669"/>
    <property type="project" value="UniProtKB-KW"/>
</dbReference>
<feature type="domain" description="SpoVT-AbrB" evidence="1">
    <location>
        <begin position="6"/>
        <end position="49"/>
    </location>
</feature>
<dbReference type="EMBL" id="QRXY01000001">
    <property type="protein sequence ID" value="RGU47760.1"/>
    <property type="molecule type" value="Genomic_DNA"/>
</dbReference>
<evidence type="ECO:0000313" key="3">
    <source>
        <dbReference type="EMBL" id="CUO20312.1"/>
    </source>
</evidence>
<dbReference type="EMBL" id="QSOV01000001">
    <property type="protein sequence ID" value="RGJ26556.1"/>
    <property type="molecule type" value="Genomic_DNA"/>
</dbReference>
<evidence type="ECO:0000313" key="10">
    <source>
        <dbReference type="Proteomes" id="UP000095362"/>
    </source>
</evidence>
<accession>A0A174PV33</accession>
<dbReference type="Proteomes" id="UP000285693">
    <property type="component" value="Unassembled WGS sequence"/>
</dbReference>
<evidence type="ECO:0000313" key="6">
    <source>
        <dbReference type="EMBL" id="RGJ26556.1"/>
    </source>
</evidence>
<reference evidence="12 13" key="2">
    <citation type="submission" date="2018-08" db="EMBL/GenBank/DDBJ databases">
        <title>A genome reference for cultivated species of the human gut microbiota.</title>
        <authorList>
            <person name="Zou Y."/>
            <person name="Xue W."/>
            <person name="Luo G."/>
        </authorList>
    </citation>
    <scope>NUCLEOTIDE SEQUENCE [LARGE SCALE GENOMIC DNA]</scope>
    <source>
        <strain evidence="7 14">AF16-31</strain>
        <strain evidence="9 15">AM22-12LB</strain>
        <strain evidence="8 13">AM23-3</strain>
        <strain evidence="6 12">TM07-19</strain>
    </source>
</reference>
<dbReference type="PANTHER" id="PTHR40516:SF1">
    <property type="entry name" value="ANTITOXIN CHPS-RELATED"/>
    <property type="match status" value="1"/>
</dbReference>
<dbReference type="RefSeq" id="WP_044998617.1">
    <property type="nucleotide sequence ID" value="NZ_BSCI01000006.1"/>
</dbReference>
<name>A0A174PV33_9FIRM</name>
<protein>
    <submittedName>
        <fullName evidence="6">AbrB/MazE/SpoVT family DNA-binding domain-containing protein</fullName>
    </submittedName>
    <submittedName>
        <fullName evidence="2">Antitoxin MazE</fullName>
    </submittedName>
</protein>
<dbReference type="PANTHER" id="PTHR40516">
    <property type="entry name" value="ANTITOXIN CHPS-RELATED"/>
    <property type="match status" value="1"/>
</dbReference>
<dbReference type="Proteomes" id="UP000260655">
    <property type="component" value="Unassembled WGS sequence"/>
</dbReference>
<dbReference type="Proteomes" id="UP000286595">
    <property type="component" value="Unassembled WGS sequence"/>
</dbReference>
<dbReference type="STRING" id="410072.ERS852525_02390"/>
<keyword evidence="6" id="KW-0238">DNA-binding</keyword>
<dbReference type="Pfam" id="PF04014">
    <property type="entry name" value="MazE_antitoxin"/>
    <property type="match status" value="1"/>
</dbReference>
<reference evidence="4" key="5">
    <citation type="submission" date="2022-09" db="EMBL/GenBank/DDBJ databases">
        <title>Draft genome sequence of Coprococcus comes strain 31264.</title>
        <authorList>
            <person name="Atsushi H."/>
            <person name="Moriya O."/>
            <person name="Mitsuo S."/>
        </authorList>
    </citation>
    <scope>NUCLEOTIDE SEQUENCE</scope>
    <source>
        <strain evidence="4">JCM 31264</strain>
    </source>
</reference>
<evidence type="ECO:0000259" key="1">
    <source>
        <dbReference type="SMART" id="SM00966"/>
    </source>
</evidence>
<dbReference type="AlphaFoldDB" id="A0A174PV33"/>
<evidence type="ECO:0000313" key="13">
    <source>
        <dbReference type="Proteomes" id="UP000284579"/>
    </source>
</evidence>
<dbReference type="EMBL" id="BSCI01000006">
    <property type="protein sequence ID" value="GLG86603.1"/>
    <property type="molecule type" value="Genomic_DNA"/>
</dbReference>
<evidence type="ECO:0000313" key="11">
    <source>
        <dbReference type="Proteomes" id="UP000095727"/>
    </source>
</evidence>
<evidence type="ECO:0000313" key="4">
    <source>
        <dbReference type="EMBL" id="GLG86603.1"/>
    </source>
</evidence>
<evidence type="ECO:0000313" key="7">
    <source>
        <dbReference type="EMBL" id="RGU47760.1"/>
    </source>
</evidence>
<reference evidence="10 11" key="1">
    <citation type="submission" date="2015-09" db="EMBL/GenBank/DDBJ databases">
        <authorList>
            <consortium name="Pathogen Informatics"/>
        </authorList>
    </citation>
    <scope>NUCLEOTIDE SEQUENCE [LARGE SCALE GENOMIC DNA]</scope>
    <source>
        <strain evidence="3 10">2789STDY5834866</strain>
        <strain evidence="2 11">2789STDY5834962</strain>
    </source>
</reference>
<dbReference type="Proteomes" id="UP000095727">
    <property type="component" value="Unassembled WGS sequence"/>
</dbReference>
<evidence type="ECO:0000313" key="8">
    <source>
        <dbReference type="EMBL" id="RHF83332.1"/>
    </source>
</evidence>
<dbReference type="GO" id="GO:0097351">
    <property type="term" value="F:toxin sequestering activity"/>
    <property type="evidence" value="ECO:0007669"/>
    <property type="project" value="InterPro"/>
</dbReference>
<dbReference type="Proteomes" id="UP000284579">
    <property type="component" value="Unassembled WGS sequence"/>
</dbReference>
<dbReference type="InterPro" id="IPR039052">
    <property type="entry name" value="Antitox_PemI-like"/>
</dbReference>
<evidence type="ECO:0000313" key="5">
    <source>
        <dbReference type="EMBL" id="NUN85364.1"/>
    </source>
</evidence>
<dbReference type="InterPro" id="IPR007159">
    <property type="entry name" value="SpoVT-AbrB_dom"/>
</dbReference>
<dbReference type="EMBL" id="CYXR01000031">
    <property type="protein sequence ID" value="CUN15022.1"/>
    <property type="molecule type" value="Genomic_DNA"/>
</dbReference>
<dbReference type="OrthoDB" id="9795766at2"/>
<dbReference type="InterPro" id="IPR037914">
    <property type="entry name" value="SpoVT-AbrB_sf"/>
</dbReference>
<evidence type="ECO:0000313" key="16">
    <source>
        <dbReference type="Proteomes" id="UP000554488"/>
    </source>
</evidence>
<evidence type="ECO:0000313" key="14">
    <source>
        <dbReference type="Proteomes" id="UP000285693"/>
    </source>
</evidence>
<dbReference type="EMBL" id="CYZK01000008">
    <property type="protein sequence ID" value="CUO20312.1"/>
    <property type="molecule type" value="Genomic_DNA"/>
</dbReference>
<dbReference type="PaxDb" id="410072-ERS852525_02390"/>
<gene>
    <name evidence="2" type="primary">mazE</name>
    <name evidence="4" type="ORF">comes_11480</name>
    <name evidence="9" type="ORF">DW252_08360</name>
    <name evidence="8" type="ORF">DW656_08375</name>
    <name evidence="7" type="ORF">DWW65_01295</name>
    <name evidence="6" type="ORF">DXD67_02005</name>
    <name evidence="3" type="ORF">ERS852481_01585</name>
    <name evidence="2" type="ORF">ERS852574_03013</name>
    <name evidence="5" type="ORF">HUU93_01875</name>
</gene>
<reference evidence="5 16" key="3">
    <citation type="submission" date="2020-04" db="EMBL/GenBank/DDBJ databases">
        <authorList>
            <person name="Pieper L."/>
        </authorList>
    </citation>
    <scope>NUCLEOTIDE SEQUENCE [LARGE SCALE GENOMIC DNA]</scope>
    <source>
        <strain evidence="5 16">F22</strain>
    </source>
</reference>
<reference evidence="4" key="6">
    <citation type="submission" date="2022-11" db="EMBL/GenBank/DDBJ databases">
        <title>Draft genome sequence of Coprococcus comes strain 31264.</title>
        <authorList>
            <person name="Hisatomi A."/>
            <person name="Ohkuma M."/>
            <person name="Sakamoto M."/>
        </authorList>
    </citation>
    <scope>NUCLEOTIDE SEQUENCE</scope>
    <source>
        <strain evidence="4">JCM 31264</strain>
    </source>
</reference>